<keyword evidence="3" id="KW-0479">Metal-binding</keyword>
<comment type="cofactor">
    <cofactor evidence="1">
        <name>[4Fe-4S] cluster</name>
        <dbReference type="ChEBI" id="CHEBI:49883"/>
    </cofactor>
</comment>
<keyword evidence="4" id="KW-0408">Iron</keyword>
<keyword evidence="8" id="KW-1185">Reference proteome</keyword>
<dbReference type="PROSITE" id="PS51918">
    <property type="entry name" value="RADICAL_SAM"/>
    <property type="match status" value="1"/>
</dbReference>
<proteinExistence type="predicted"/>
<dbReference type="Gene3D" id="3.20.20.70">
    <property type="entry name" value="Aldolase class I"/>
    <property type="match status" value="1"/>
</dbReference>
<dbReference type="GO" id="GO:0051536">
    <property type="term" value="F:iron-sulfur cluster binding"/>
    <property type="evidence" value="ECO:0007669"/>
    <property type="project" value="UniProtKB-KW"/>
</dbReference>
<keyword evidence="5" id="KW-0411">Iron-sulfur</keyword>
<reference evidence="8" key="1">
    <citation type="submission" date="2017-02" db="EMBL/GenBank/DDBJ databases">
        <authorList>
            <person name="Varghese N."/>
            <person name="Submissions S."/>
        </authorList>
    </citation>
    <scope>NUCLEOTIDE SEQUENCE [LARGE SCALE GENOMIC DNA]</scope>
    <source>
        <strain evidence="8">ATCC 51356</strain>
    </source>
</reference>
<keyword evidence="2" id="KW-0949">S-adenosyl-L-methionine</keyword>
<dbReference type="PANTHER" id="PTHR11228:SF7">
    <property type="entry name" value="PQQA PEPTIDE CYCLASE"/>
    <property type="match status" value="1"/>
</dbReference>
<dbReference type="SMART" id="SM00729">
    <property type="entry name" value="Elp3"/>
    <property type="match status" value="1"/>
</dbReference>
<dbReference type="InterPro" id="IPR013785">
    <property type="entry name" value="Aldolase_TIM"/>
</dbReference>
<sequence length="347" mass="39711">MRMKKASIGKLKQKIATKVSKSSNTRLKLAIIAILHLLHKRYIGVYIDPVLACNLRCKMCYFSDSQKVKEMKGSLSREEIEALAHSLFDHALRLQIGCGAEPTLSKETLHLIELGKTHQVPFISLITNGNLLSYEDVENYARAGLNELTLSLHGTTRDTYEYLMERGSFDKFIHLLEHAHKVKKLYPSLQIRINYTLNEDNLADLALLPQLIAPYAIDKVQIRPVQKIGDSAYSNFSMKQLIDNYETIIIPVQEQLTNRGITLLCPSKKKMSITQRPPRKLDMLFEEFTYYYLSPKSLDKADIDFRTTPFSTYASQKKVLLQIVKAIATPNNKYQEKGAYTTKKLNY</sequence>
<gene>
    <name evidence="7" type="ORF">SAMN02745171_01682</name>
</gene>
<dbReference type="PANTHER" id="PTHR11228">
    <property type="entry name" value="RADICAL SAM DOMAIN PROTEIN"/>
    <property type="match status" value="1"/>
</dbReference>
<dbReference type="SFLD" id="SFLDG01067">
    <property type="entry name" value="SPASM/twitch_domain_containing"/>
    <property type="match status" value="1"/>
</dbReference>
<evidence type="ECO:0000256" key="3">
    <source>
        <dbReference type="ARBA" id="ARBA00022723"/>
    </source>
</evidence>
<protein>
    <submittedName>
        <fullName evidence="7">Radical SAM superfamily protein</fullName>
    </submittedName>
</protein>
<dbReference type="RefSeq" id="WP_234989585.1">
    <property type="nucleotide sequence ID" value="NZ_FUXE01000025.1"/>
</dbReference>
<evidence type="ECO:0000256" key="4">
    <source>
        <dbReference type="ARBA" id="ARBA00023004"/>
    </source>
</evidence>
<dbReference type="AlphaFoldDB" id="A0A1T4Q309"/>
<organism evidence="7 8">
    <name type="scientific">Porphyromonas circumdentaria</name>
    <dbReference type="NCBI Taxonomy" id="29524"/>
    <lineage>
        <taxon>Bacteria</taxon>
        <taxon>Pseudomonadati</taxon>
        <taxon>Bacteroidota</taxon>
        <taxon>Bacteroidia</taxon>
        <taxon>Bacteroidales</taxon>
        <taxon>Porphyromonadaceae</taxon>
        <taxon>Porphyromonas</taxon>
    </lineage>
</organism>
<evidence type="ECO:0000256" key="2">
    <source>
        <dbReference type="ARBA" id="ARBA00022691"/>
    </source>
</evidence>
<feature type="domain" description="Radical SAM core" evidence="6">
    <location>
        <begin position="39"/>
        <end position="269"/>
    </location>
</feature>
<dbReference type="InterPro" id="IPR006638">
    <property type="entry name" value="Elp3/MiaA/NifB-like_rSAM"/>
</dbReference>
<name>A0A1T4Q309_9PORP</name>
<dbReference type="InterPro" id="IPR050377">
    <property type="entry name" value="Radical_SAM_PqqE_MftC-like"/>
</dbReference>
<evidence type="ECO:0000256" key="5">
    <source>
        <dbReference type="ARBA" id="ARBA00023014"/>
    </source>
</evidence>
<dbReference type="SUPFAM" id="SSF102114">
    <property type="entry name" value="Radical SAM enzymes"/>
    <property type="match status" value="1"/>
</dbReference>
<dbReference type="Pfam" id="PF04055">
    <property type="entry name" value="Radical_SAM"/>
    <property type="match status" value="1"/>
</dbReference>
<dbReference type="SFLD" id="SFLDS00029">
    <property type="entry name" value="Radical_SAM"/>
    <property type="match status" value="1"/>
</dbReference>
<dbReference type="Proteomes" id="UP000190121">
    <property type="component" value="Unassembled WGS sequence"/>
</dbReference>
<dbReference type="EMBL" id="FUXE01000025">
    <property type="protein sequence ID" value="SJZ97917.1"/>
    <property type="molecule type" value="Genomic_DNA"/>
</dbReference>
<dbReference type="InterPro" id="IPR058240">
    <property type="entry name" value="rSAM_sf"/>
</dbReference>
<dbReference type="InterPro" id="IPR007197">
    <property type="entry name" value="rSAM"/>
</dbReference>
<dbReference type="GO" id="GO:0003824">
    <property type="term" value="F:catalytic activity"/>
    <property type="evidence" value="ECO:0007669"/>
    <property type="project" value="InterPro"/>
</dbReference>
<dbReference type="CDD" id="cd01335">
    <property type="entry name" value="Radical_SAM"/>
    <property type="match status" value="1"/>
</dbReference>
<evidence type="ECO:0000256" key="1">
    <source>
        <dbReference type="ARBA" id="ARBA00001966"/>
    </source>
</evidence>
<dbReference type="STRING" id="29524.SAMN02745171_01682"/>
<evidence type="ECO:0000313" key="7">
    <source>
        <dbReference type="EMBL" id="SJZ97917.1"/>
    </source>
</evidence>
<evidence type="ECO:0000313" key="8">
    <source>
        <dbReference type="Proteomes" id="UP000190121"/>
    </source>
</evidence>
<evidence type="ECO:0000259" key="6">
    <source>
        <dbReference type="PROSITE" id="PS51918"/>
    </source>
</evidence>
<dbReference type="GO" id="GO:0046872">
    <property type="term" value="F:metal ion binding"/>
    <property type="evidence" value="ECO:0007669"/>
    <property type="project" value="UniProtKB-KW"/>
</dbReference>
<accession>A0A1T4Q309</accession>